<keyword evidence="3" id="KW-0067">ATP-binding</keyword>
<dbReference type="PANTHER" id="PTHR30121:SF12">
    <property type="entry name" value="TYPE IV SECRETION SYSTEM PROTEIN CAGE"/>
    <property type="match status" value="1"/>
</dbReference>
<dbReference type="InterPro" id="IPR018145">
    <property type="entry name" value="CagE_TrbE_VirB_cntrl_dom"/>
</dbReference>
<dbReference type="CDD" id="cd00882">
    <property type="entry name" value="Ras_like_GTPase"/>
    <property type="match status" value="1"/>
</dbReference>
<dbReference type="InterPro" id="IPR027417">
    <property type="entry name" value="P-loop_NTPase"/>
</dbReference>
<dbReference type="Gene3D" id="3.40.50.300">
    <property type="entry name" value="P-loop containing nucleotide triphosphate hydrolases"/>
    <property type="match status" value="1"/>
</dbReference>
<comment type="similarity">
    <text evidence="1">Belongs to the TrbE/VirB4 family.</text>
</comment>
<evidence type="ECO:0000256" key="1">
    <source>
        <dbReference type="ARBA" id="ARBA00006512"/>
    </source>
</evidence>
<sequence>MSKRDGKDFLERQQRQLMNAEDGSATQIAEMTQAIDELIQGQFVMGEYHYSLLVFGETVEKVRRNTTSAMTIIQDRGFLSALIATATDSAFYAQLPCNWSYRPRVAGLTSKNFAGLCSFHNFRAGKRDGNPWGQAVTLFKTPSGQPLYFNFHYSKGDEDAFDKKVLGNTRVIGQSGAGKTVLLNMLLCQSQKYKPRSPVGFTTVFFDKDRGAELLIRAIGGKYLAVRNGQPTGFNPFQMEATETNMLFLEKLIRVLVSAGGERVTTADDARISHAVRTVMKMPKEIRRLSVVLQNITEGTDKEDRENSVAKRLARWCVDDGHGKRGPFWWVLDNATDLIDFTTHANYGFDGTHFLDNADVRTPISMYLLHRMDSVIDGRRFVYFMDEAWKWVDAEAFADFAGDKQLTIRKQNGLGVFATQMPSSMLKSKIAASLVQQVATEIYLPNPKADFTEYTEGFKCTPSEFEIIKTMGEESRMFLVKQGHQSMIGRFDLSDVKDADGNTVIGFGDELAILSGSSDNVELLDEILAEVGDDPEVWVPVFHQRRKARVASSKQQER</sequence>
<protein>
    <submittedName>
        <fullName evidence="6">Type IV secretion system protein virB4</fullName>
    </submittedName>
</protein>
<dbReference type="AlphaFoldDB" id="A0A645B4N8"/>
<gene>
    <name evidence="6" type="primary">virB4_5</name>
    <name evidence="6" type="ORF">SDC9_107236</name>
</gene>
<evidence type="ECO:0000313" key="6">
    <source>
        <dbReference type="EMBL" id="MPM60385.1"/>
    </source>
</evidence>
<feature type="domain" description="CagE TrbE VirB component of type IV transporter system central" evidence="4">
    <location>
        <begin position="1"/>
        <end position="104"/>
    </location>
</feature>
<keyword evidence="2" id="KW-0547">Nucleotide-binding</keyword>
<dbReference type="GO" id="GO:0005524">
    <property type="term" value="F:ATP binding"/>
    <property type="evidence" value="ECO:0007669"/>
    <property type="project" value="UniProtKB-KW"/>
</dbReference>
<dbReference type="SUPFAM" id="SSF52540">
    <property type="entry name" value="P-loop containing nucleoside triphosphate hydrolases"/>
    <property type="match status" value="1"/>
</dbReference>
<organism evidence="6">
    <name type="scientific">bioreactor metagenome</name>
    <dbReference type="NCBI Taxonomy" id="1076179"/>
    <lineage>
        <taxon>unclassified sequences</taxon>
        <taxon>metagenomes</taxon>
        <taxon>ecological metagenomes</taxon>
    </lineage>
</organism>
<proteinExistence type="inferred from homology"/>
<name>A0A645B4N8_9ZZZZ</name>
<comment type="caution">
    <text evidence="6">The sequence shown here is derived from an EMBL/GenBank/DDBJ whole genome shotgun (WGS) entry which is preliminary data.</text>
</comment>
<accession>A0A645B4N8</accession>
<reference evidence="6" key="1">
    <citation type="submission" date="2019-08" db="EMBL/GenBank/DDBJ databases">
        <authorList>
            <person name="Kucharzyk K."/>
            <person name="Murdoch R.W."/>
            <person name="Higgins S."/>
            <person name="Loffler F."/>
        </authorList>
    </citation>
    <scope>NUCLEOTIDE SEQUENCE</scope>
</reference>
<dbReference type="Pfam" id="PF03135">
    <property type="entry name" value="CagE_TrbE_VirB"/>
    <property type="match status" value="1"/>
</dbReference>
<dbReference type="InterPro" id="IPR043964">
    <property type="entry name" value="P-loop_TraG"/>
</dbReference>
<dbReference type="Pfam" id="PF19044">
    <property type="entry name" value="P-loop_TraG"/>
    <property type="match status" value="1"/>
</dbReference>
<dbReference type="PANTHER" id="PTHR30121">
    <property type="entry name" value="UNCHARACTERIZED PROTEIN YJGR-RELATED"/>
    <property type="match status" value="1"/>
</dbReference>
<evidence type="ECO:0000259" key="5">
    <source>
        <dbReference type="Pfam" id="PF19044"/>
    </source>
</evidence>
<dbReference type="InterPro" id="IPR051162">
    <property type="entry name" value="T4SS_component"/>
</dbReference>
<evidence type="ECO:0000256" key="3">
    <source>
        <dbReference type="ARBA" id="ARBA00022840"/>
    </source>
</evidence>
<dbReference type="EMBL" id="VSSQ01017775">
    <property type="protein sequence ID" value="MPM60385.1"/>
    <property type="molecule type" value="Genomic_DNA"/>
</dbReference>
<feature type="domain" description="TraG P-loop" evidence="5">
    <location>
        <begin position="168"/>
        <end position="284"/>
    </location>
</feature>
<evidence type="ECO:0000256" key="2">
    <source>
        <dbReference type="ARBA" id="ARBA00022741"/>
    </source>
</evidence>
<evidence type="ECO:0000259" key="4">
    <source>
        <dbReference type="Pfam" id="PF03135"/>
    </source>
</evidence>